<dbReference type="EMBL" id="JAWJWE010000036">
    <property type="protein sequence ID" value="KAK6629786.1"/>
    <property type="molecule type" value="Genomic_DNA"/>
</dbReference>
<evidence type="ECO:0000313" key="2">
    <source>
        <dbReference type="Proteomes" id="UP001372834"/>
    </source>
</evidence>
<organism evidence="1 2">
    <name type="scientific">Polyplax serrata</name>
    <name type="common">Common mouse louse</name>
    <dbReference type="NCBI Taxonomy" id="468196"/>
    <lineage>
        <taxon>Eukaryota</taxon>
        <taxon>Metazoa</taxon>
        <taxon>Ecdysozoa</taxon>
        <taxon>Arthropoda</taxon>
        <taxon>Hexapoda</taxon>
        <taxon>Insecta</taxon>
        <taxon>Pterygota</taxon>
        <taxon>Neoptera</taxon>
        <taxon>Paraneoptera</taxon>
        <taxon>Psocodea</taxon>
        <taxon>Troctomorpha</taxon>
        <taxon>Phthiraptera</taxon>
        <taxon>Anoplura</taxon>
        <taxon>Polyplacidae</taxon>
        <taxon>Polyplax</taxon>
    </lineage>
</organism>
<sequence length="97" mass="11014">MTVRCQSLSSLMIFSFDSSKMPPFFVCATLQNCFSRPEVVAPELEVVVSKAHRFPGNDSAKLKKKMKKKLRKTKEEFVASALMSRLIPRSLVRMMEG</sequence>
<evidence type="ECO:0000313" key="1">
    <source>
        <dbReference type="EMBL" id="KAK6629786.1"/>
    </source>
</evidence>
<accession>A0AAN8PHJ1</accession>
<proteinExistence type="predicted"/>
<gene>
    <name evidence="1" type="ORF">RUM43_003604</name>
</gene>
<dbReference type="AlphaFoldDB" id="A0AAN8PHJ1"/>
<comment type="caution">
    <text evidence="1">The sequence shown here is derived from an EMBL/GenBank/DDBJ whole genome shotgun (WGS) entry which is preliminary data.</text>
</comment>
<protein>
    <submittedName>
        <fullName evidence="1">Uncharacterized protein</fullName>
    </submittedName>
</protein>
<reference evidence="1 2" key="1">
    <citation type="submission" date="2023-10" db="EMBL/GenBank/DDBJ databases">
        <title>Genomes of two closely related lineages of the louse Polyplax serrata with different host specificities.</title>
        <authorList>
            <person name="Martinu J."/>
            <person name="Tarabai H."/>
            <person name="Stefka J."/>
            <person name="Hypsa V."/>
        </authorList>
    </citation>
    <scope>NUCLEOTIDE SEQUENCE [LARGE SCALE GENOMIC DNA]</scope>
    <source>
        <strain evidence="1">HR10_N</strain>
    </source>
</reference>
<dbReference type="Proteomes" id="UP001372834">
    <property type="component" value="Unassembled WGS sequence"/>
</dbReference>
<name>A0AAN8PHJ1_POLSC</name>